<dbReference type="RefSeq" id="WP_184934370.1">
    <property type="nucleotide sequence ID" value="NZ_JACHJV010000001.1"/>
</dbReference>
<dbReference type="EMBL" id="JACHJV010000001">
    <property type="protein sequence ID" value="MBB4922150.1"/>
    <property type="molecule type" value="Genomic_DNA"/>
</dbReference>
<dbReference type="EC" id="3.1.22.4" evidence="1"/>
<keyword evidence="1" id="KW-0378">Hydrolase</keyword>
<evidence type="ECO:0000313" key="1">
    <source>
        <dbReference type="EMBL" id="MBB4922150.1"/>
    </source>
</evidence>
<dbReference type="Gene3D" id="3.30.420.10">
    <property type="entry name" value="Ribonuclease H-like superfamily/Ribonuclease H"/>
    <property type="match status" value="1"/>
</dbReference>
<protein>
    <submittedName>
        <fullName evidence="1">Crossover junction endodeoxyribonuclease RuvC</fullName>
        <ecNumber evidence="1">3.1.22.4</ecNumber>
    </submittedName>
</protein>
<name>A0A7W7QYG7_KITKI</name>
<dbReference type="GO" id="GO:0016787">
    <property type="term" value="F:hydrolase activity"/>
    <property type="evidence" value="ECO:0007669"/>
    <property type="project" value="UniProtKB-KW"/>
</dbReference>
<dbReference type="InterPro" id="IPR036397">
    <property type="entry name" value="RNaseH_sf"/>
</dbReference>
<sequence length="204" mass="21745">MTDLLDPLAPTIATTGPVVIGLDPAIGSYDSTGTGIASSNGWTDTVGYLDRRNKKKPFSGLPHPQRLDVLTNIAARVILHAGQPDLVVMELPAPSRSGGASHERAWLWWELYRRLTSRDTPVALLTPNQRALYATGKGTAAKAVVVDAVARRWPGWTTDGDDNLADAVVLMAAGRDYLGHAITDMPKANRAAIGTAIWPDTAVA</sequence>
<keyword evidence="2" id="KW-1185">Reference proteome</keyword>
<dbReference type="InterPro" id="IPR012337">
    <property type="entry name" value="RNaseH-like_sf"/>
</dbReference>
<proteinExistence type="predicted"/>
<dbReference type="SUPFAM" id="SSF53098">
    <property type="entry name" value="Ribonuclease H-like"/>
    <property type="match status" value="1"/>
</dbReference>
<reference evidence="1 2" key="1">
    <citation type="submission" date="2020-08" db="EMBL/GenBank/DDBJ databases">
        <title>Sequencing the genomes of 1000 actinobacteria strains.</title>
        <authorList>
            <person name="Klenk H.-P."/>
        </authorList>
    </citation>
    <scope>NUCLEOTIDE SEQUENCE [LARGE SCALE GENOMIC DNA]</scope>
    <source>
        <strain evidence="1 2">DSM 41654</strain>
    </source>
</reference>
<organism evidence="1 2">
    <name type="scientific">Kitasatospora kifunensis</name>
    <name type="common">Streptomyces kifunensis</name>
    <dbReference type="NCBI Taxonomy" id="58351"/>
    <lineage>
        <taxon>Bacteria</taxon>
        <taxon>Bacillati</taxon>
        <taxon>Actinomycetota</taxon>
        <taxon>Actinomycetes</taxon>
        <taxon>Kitasatosporales</taxon>
        <taxon>Streptomycetaceae</taxon>
        <taxon>Kitasatospora</taxon>
    </lineage>
</organism>
<dbReference type="AlphaFoldDB" id="A0A7W7QYG7"/>
<dbReference type="GO" id="GO:0003676">
    <property type="term" value="F:nucleic acid binding"/>
    <property type="evidence" value="ECO:0007669"/>
    <property type="project" value="InterPro"/>
</dbReference>
<dbReference type="Proteomes" id="UP000540506">
    <property type="component" value="Unassembled WGS sequence"/>
</dbReference>
<accession>A0A7W7QYG7</accession>
<comment type="caution">
    <text evidence="1">The sequence shown here is derived from an EMBL/GenBank/DDBJ whole genome shotgun (WGS) entry which is preliminary data.</text>
</comment>
<gene>
    <name evidence="1" type="ORF">FHR34_001143</name>
</gene>
<evidence type="ECO:0000313" key="2">
    <source>
        <dbReference type="Proteomes" id="UP000540506"/>
    </source>
</evidence>